<dbReference type="EMBL" id="CAUJNA010001136">
    <property type="protein sequence ID" value="CAJ1384637.1"/>
    <property type="molecule type" value="Genomic_DNA"/>
</dbReference>
<evidence type="ECO:0000313" key="2">
    <source>
        <dbReference type="Proteomes" id="UP001178507"/>
    </source>
</evidence>
<organism evidence="1 2">
    <name type="scientific">Effrenium voratum</name>
    <dbReference type="NCBI Taxonomy" id="2562239"/>
    <lineage>
        <taxon>Eukaryota</taxon>
        <taxon>Sar</taxon>
        <taxon>Alveolata</taxon>
        <taxon>Dinophyceae</taxon>
        <taxon>Suessiales</taxon>
        <taxon>Symbiodiniaceae</taxon>
        <taxon>Effrenium</taxon>
    </lineage>
</organism>
<name>A0AA36IC74_9DINO</name>
<dbReference type="Proteomes" id="UP001178507">
    <property type="component" value="Unassembled WGS sequence"/>
</dbReference>
<evidence type="ECO:0000313" key="1">
    <source>
        <dbReference type="EMBL" id="CAJ1384637.1"/>
    </source>
</evidence>
<dbReference type="AlphaFoldDB" id="A0AA36IC74"/>
<proteinExistence type="predicted"/>
<protein>
    <submittedName>
        <fullName evidence="1">Uncharacterized protein</fullName>
    </submittedName>
</protein>
<accession>A0AA36IC74</accession>
<comment type="caution">
    <text evidence="1">The sequence shown here is derived from an EMBL/GenBank/DDBJ whole genome shotgun (WGS) entry which is preliminary data.</text>
</comment>
<gene>
    <name evidence="1" type="ORF">EVOR1521_LOCUS11459</name>
</gene>
<keyword evidence="2" id="KW-1185">Reference proteome</keyword>
<reference evidence="1" key="1">
    <citation type="submission" date="2023-08" db="EMBL/GenBank/DDBJ databases">
        <authorList>
            <person name="Chen Y."/>
            <person name="Shah S."/>
            <person name="Dougan E. K."/>
            <person name="Thang M."/>
            <person name="Chan C."/>
        </authorList>
    </citation>
    <scope>NUCLEOTIDE SEQUENCE</scope>
</reference>
<sequence>MASGMILRDPEPCEANGLIVTPKRRAKRRKESLAFSSEKSLEGIYLAGATGVRNGEQECLRQLELDAKTLRFDSEPQLEALRRLVSLARAAAEANQEPLAEIIKAQKVEEIFRARLRKGEACEHSLAVQGLNSLVAFKGMFPWAEKFTRALQHFESLARKDGFEAVKGLLPFIHAQCDLRKEVQDCQKLIESDAPNHQTVAAKEKLKELEQGGSGLDLDFFLKNNLLGHLVDAARVRKGGLPARKEWINLFLVLRQSLDKSGASFPSWELLKEAAAVAEGVQLITSESCYTGRAQRRLRLKGDLTAQQLREMRERWRSMPQEQAQLFLHLGGPESFMFLVRVAASYCRLDLAEEVSGTWQLLAERFGGTIPWQPPNNESDESRESRLEALLESFKGAERKRKRNAQGLN</sequence>